<proteinExistence type="predicted"/>
<evidence type="ECO:0000313" key="6">
    <source>
        <dbReference type="Proteomes" id="UP000278334"/>
    </source>
</evidence>
<dbReference type="OrthoDB" id="9983461at2"/>
<dbReference type="EMBL" id="CP024634">
    <property type="protein sequence ID" value="AYQ57068.1"/>
    <property type="molecule type" value="Genomic_DNA"/>
</dbReference>
<reference evidence="3 6" key="3">
    <citation type="submission" date="2017-11" db="EMBL/GenBank/DDBJ databases">
        <title>Genome sequence of the bacterial symbiont EPR9N from a vent mussel Bathymodiolus thermophilus.</title>
        <authorList>
            <person name="Won Y.-J."/>
        </authorList>
    </citation>
    <scope>NUCLEOTIDE SEQUENCE [LARGE SCALE GENOMIC DNA]</scope>
    <source>
        <strain evidence="3 6">EPR9N</strain>
    </source>
</reference>
<evidence type="ECO:0000313" key="3">
    <source>
        <dbReference type="EMBL" id="AYQ57068.1"/>
    </source>
</evidence>
<evidence type="ECO:0000313" key="4">
    <source>
        <dbReference type="EMBL" id="OIR25631.1"/>
    </source>
</evidence>
<dbReference type="EMBL" id="MIQH01000113">
    <property type="protein sequence ID" value="OIR25631.1"/>
    <property type="molecule type" value="Genomic_DNA"/>
</dbReference>
<feature type="chain" id="PRO_5036022431" description="TraK N-terminal domain-containing protein" evidence="1">
    <location>
        <begin position="20"/>
        <end position="240"/>
    </location>
</feature>
<dbReference type="InterPro" id="IPR010563">
    <property type="entry name" value="TraK_N"/>
</dbReference>
<dbReference type="Pfam" id="PF06586">
    <property type="entry name" value="TraK_N"/>
    <property type="match status" value="1"/>
</dbReference>
<sequence length="240" mass="27402">MKLKLFAMSLFLLCTNAYTVNIMPEVRTTVSVSQADINRISCESGLISSIDYASNTGLTHKTHKNKKNVVILFKQLDDGRTRKIINAKINMLIGCGNEYYPLILDPQKIDSQSIFLQTSSLESEARKNNQENTVKTHEEVLIDLIKSSRKKISGVMKNQPSVYFDNLQVKLLNKQNIYGTNYQVNKFVVIGNNVTLIEKQFLNTQLSKYPIVAISLDDFHLNNDKNWTYLYLIVENWGAQ</sequence>
<keyword evidence="1" id="KW-0732">Signal</keyword>
<protein>
    <recommendedName>
        <fullName evidence="2">TraK N-terminal domain-containing protein</fullName>
    </recommendedName>
</protein>
<reference evidence="4" key="2">
    <citation type="journal article" date="2017" name="Stand. Genomic Sci.">
        <title>Genome sequence of the sulfur-oxidizing Bathymodiolus thermophilus gill endosymbiont.</title>
        <authorList>
            <person name="Ponnudurai R."/>
            <person name="Sayavedra L."/>
            <person name="Kleiner M."/>
            <person name="Heiden S.E."/>
            <person name="Thurmer A."/>
            <person name="Felbeck H."/>
            <person name="Schluter R."/>
            <person name="Sievert S.M."/>
            <person name="Daniel R."/>
            <person name="Schweder T."/>
            <person name="Markert S."/>
        </authorList>
    </citation>
    <scope>NUCLEOTIDE SEQUENCE</scope>
    <source>
        <strain evidence="4">BAT/CrabSpa'14</strain>
    </source>
</reference>
<feature type="signal peptide" evidence="1">
    <location>
        <begin position="1"/>
        <end position="19"/>
    </location>
</feature>
<evidence type="ECO:0000256" key="1">
    <source>
        <dbReference type="SAM" id="SignalP"/>
    </source>
</evidence>
<dbReference type="RefSeq" id="WP_071563300.1">
    <property type="nucleotide sequence ID" value="NZ_CP024634.1"/>
</dbReference>
<evidence type="ECO:0000313" key="5">
    <source>
        <dbReference type="Proteomes" id="UP000182798"/>
    </source>
</evidence>
<dbReference type="AlphaFoldDB" id="A0A1J5UN28"/>
<reference evidence="5" key="1">
    <citation type="submission" date="2016-09" db="EMBL/GenBank/DDBJ databases">
        <title>Genome Sequence of Bathymodiolus thermophilus sulfur-oxidizing gill endosymbiont.</title>
        <authorList>
            <person name="Ponnudurai R."/>
            <person name="Kleiner M."/>
            <person name="Sayavedra L."/>
            <person name="Thuermer A."/>
            <person name="Felbeck H."/>
            <person name="Schlueter R."/>
            <person name="Schweder T."/>
            <person name="Markert S."/>
        </authorList>
    </citation>
    <scope>NUCLEOTIDE SEQUENCE [LARGE SCALE GENOMIC DNA]</scope>
    <source>
        <strain evidence="5">BAT/CrabSpa'14</strain>
    </source>
</reference>
<dbReference type="Proteomes" id="UP000278334">
    <property type="component" value="Chromosome"/>
</dbReference>
<dbReference type="KEGG" id="bthg:MS2017_1380"/>
<organism evidence="4 5">
    <name type="scientific">Bathymodiolus thermophilus thioautotrophic gill symbiont</name>
    <dbReference type="NCBI Taxonomy" id="2360"/>
    <lineage>
        <taxon>Bacteria</taxon>
        <taxon>Pseudomonadati</taxon>
        <taxon>Pseudomonadota</taxon>
        <taxon>Gammaproteobacteria</taxon>
        <taxon>sulfur-oxidizing symbionts</taxon>
    </lineage>
</organism>
<evidence type="ECO:0000259" key="2">
    <source>
        <dbReference type="Pfam" id="PF06586"/>
    </source>
</evidence>
<feature type="domain" description="TraK N-terminal" evidence="2">
    <location>
        <begin position="23"/>
        <end position="118"/>
    </location>
</feature>
<dbReference type="Proteomes" id="UP000182798">
    <property type="component" value="Unassembled WGS sequence"/>
</dbReference>
<name>A0A1J5UN28_9GAMM</name>
<gene>
    <name evidence="4" type="ORF">BGC33_13730</name>
    <name evidence="3" type="ORF">MS2017_1380</name>
</gene>
<accession>A0A1J5UN28</accession>